<proteinExistence type="predicted"/>
<accession>A0ABS9BNK0</accession>
<keyword evidence="2" id="KW-1185">Reference proteome</keyword>
<gene>
    <name evidence="1" type="ORF">L0U88_17185</name>
</gene>
<sequence length="375" mass="43250">MIFSDLQFKLNSNLKNILGKRVSDKYVIIECDDWGSQRMPSSDTFDYLTKKGLDINDGRYNLYDSLENPEDLEALFFTLKKYQGSDGSSPVFTAFTSLTNPDFIKIKMDNFNNYHYYNLDKSYDLFSNSKRMRELWRQGVSDGIFVPQLHGREHIAVQFWLKQLKKNNQDLLDGFEKGFVFVKDKTVSQTIRNFRAELYYENDQQKEFIRKKLFDAIVLFKEYFGFNATAFAATNGIFDSDFEQVLVESGVSYLASPLFPKKETGKSRYDGLIRKFGQIGASGMIYYLRNCAFEPNGPEYKGIEQTLQQVEAAFRWDKPAVISTHRVNFVGGLSVKNRESGLNELKKLLSAILITWPDVKFTTVELLCKKESIGS</sequence>
<dbReference type="Proteomes" id="UP001200145">
    <property type="component" value="Unassembled WGS sequence"/>
</dbReference>
<protein>
    <submittedName>
        <fullName evidence="1">Uncharacterized protein</fullName>
    </submittedName>
</protein>
<name>A0ABS9BNK0_9BACT</name>
<organism evidence="1 2">
    <name type="scientific">Flavihumibacter fluminis</name>
    <dbReference type="NCBI Taxonomy" id="2909236"/>
    <lineage>
        <taxon>Bacteria</taxon>
        <taxon>Pseudomonadati</taxon>
        <taxon>Bacteroidota</taxon>
        <taxon>Chitinophagia</taxon>
        <taxon>Chitinophagales</taxon>
        <taxon>Chitinophagaceae</taxon>
        <taxon>Flavihumibacter</taxon>
    </lineage>
</organism>
<evidence type="ECO:0000313" key="1">
    <source>
        <dbReference type="EMBL" id="MCF1716379.1"/>
    </source>
</evidence>
<comment type="caution">
    <text evidence="1">The sequence shown here is derived from an EMBL/GenBank/DDBJ whole genome shotgun (WGS) entry which is preliminary data.</text>
</comment>
<reference evidence="1 2" key="1">
    <citation type="submission" date="2022-01" db="EMBL/GenBank/DDBJ databases">
        <title>Flavihumibacter sp. nov., isolated from sediment of a river.</title>
        <authorList>
            <person name="Liu H."/>
        </authorList>
    </citation>
    <scope>NUCLEOTIDE SEQUENCE [LARGE SCALE GENOMIC DNA]</scope>
    <source>
        <strain evidence="1 2">RY-1</strain>
    </source>
</reference>
<dbReference type="RefSeq" id="WP_234867522.1">
    <property type="nucleotide sequence ID" value="NZ_JAKEVY010000004.1"/>
</dbReference>
<evidence type="ECO:0000313" key="2">
    <source>
        <dbReference type="Proteomes" id="UP001200145"/>
    </source>
</evidence>
<dbReference type="EMBL" id="JAKEVY010000004">
    <property type="protein sequence ID" value="MCF1716379.1"/>
    <property type="molecule type" value="Genomic_DNA"/>
</dbReference>